<reference evidence="3" key="1">
    <citation type="submission" date="2025-08" db="UniProtKB">
        <authorList>
            <consortium name="RefSeq"/>
        </authorList>
    </citation>
    <scope>IDENTIFICATION</scope>
    <source>
        <strain evidence="3">Airmid</strain>
    </source>
</reference>
<keyword evidence="1" id="KW-0812">Transmembrane</keyword>
<sequence length="346" mass="39730">MMKIFKNLSTIFIKQSIINDISINIHNDSEKYRQYLHSKNRILAINFSKHIVQWITFSALFSWLTWPSSLSFISKCTQVQAQPISPILVENQQQWPSSILPSSSSLSLSLISSIYRCNMTTYPENNGCHPLAASCDQESQLCICSSNEQQTFDSNIDIYNNVYDDNISNKKQRHYEHKRIDIYQCLPRKKLGQSCQHSAQCYSMIIGSGCYRQKQQQHEQQQTFVNDDHWKCSCAFGFKDDQKQECLSELTMEIDDIRERCDQTDGYLWIPILRKCVANRIQYSMRVGRAGGGRGGGGGGSVGRSTGSRSWFSNRRNGTIQIATANHHLIILMITIMFITKMVFVW</sequence>
<proteinExistence type="predicted"/>
<name>A0A6P6YLR6_DERPT</name>
<dbReference type="InParanoid" id="A0A6P6YLR6"/>
<keyword evidence="1" id="KW-1133">Transmembrane helix</keyword>
<dbReference type="RefSeq" id="XP_027205736.1">
    <property type="nucleotide sequence ID" value="XM_027349935.1"/>
</dbReference>
<evidence type="ECO:0000313" key="3">
    <source>
        <dbReference type="RefSeq" id="XP_027205736.1"/>
    </source>
</evidence>
<dbReference type="OrthoDB" id="10564046at2759"/>
<keyword evidence="2" id="KW-1185">Reference proteome</keyword>
<feature type="transmembrane region" description="Helical" evidence="1">
    <location>
        <begin position="325"/>
        <end position="344"/>
    </location>
</feature>
<dbReference type="Proteomes" id="UP000515146">
    <property type="component" value="Unplaced"/>
</dbReference>
<dbReference type="OMA" id="MIENIDH"/>
<evidence type="ECO:0000313" key="2">
    <source>
        <dbReference type="Proteomes" id="UP000515146"/>
    </source>
</evidence>
<accession>A0A6P6YLR6</accession>
<dbReference type="KEGG" id="dpte:113799323"/>
<dbReference type="AlphaFoldDB" id="A0A6P6YLR6"/>
<evidence type="ECO:0000256" key="1">
    <source>
        <dbReference type="SAM" id="Phobius"/>
    </source>
</evidence>
<gene>
    <name evidence="3" type="primary">LOC113799323</name>
</gene>
<protein>
    <submittedName>
        <fullName evidence="3">Uncharacterized protein LOC113799323</fullName>
    </submittedName>
</protein>
<organism evidence="2 3">
    <name type="scientific">Dermatophagoides pteronyssinus</name>
    <name type="common">European house dust mite</name>
    <dbReference type="NCBI Taxonomy" id="6956"/>
    <lineage>
        <taxon>Eukaryota</taxon>
        <taxon>Metazoa</taxon>
        <taxon>Ecdysozoa</taxon>
        <taxon>Arthropoda</taxon>
        <taxon>Chelicerata</taxon>
        <taxon>Arachnida</taxon>
        <taxon>Acari</taxon>
        <taxon>Acariformes</taxon>
        <taxon>Sarcoptiformes</taxon>
        <taxon>Astigmata</taxon>
        <taxon>Psoroptidia</taxon>
        <taxon>Analgoidea</taxon>
        <taxon>Pyroglyphidae</taxon>
        <taxon>Dermatophagoidinae</taxon>
        <taxon>Dermatophagoides</taxon>
    </lineage>
</organism>
<keyword evidence="1" id="KW-0472">Membrane</keyword>